<organism evidence="3 4">
    <name type="scientific">Xenotaenia resolanae</name>
    <dbReference type="NCBI Taxonomy" id="208358"/>
    <lineage>
        <taxon>Eukaryota</taxon>
        <taxon>Metazoa</taxon>
        <taxon>Chordata</taxon>
        <taxon>Craniata</taxon>
        <taxon>Vertebrata</taxon>
        <taxon>Euteleostomi</taxon>
        <taxon>Actinopterygii</taxon>
        <taxon>Neopterygii</taxon>
        <taxon>Teleostei</taxon>
        <taxon>Neoteleostei</taxon>
        <taxon>Acanthomorphata</taxon>
        <taxon>Ovalentaria</taxon>
        <taxon>Atherinomorphae</taxon>
        <taxon>Cyprinodontiformes</taxon>
        <taxon>Goodeidae</taxon>
        <taxon>Xenotaenia</taxon>
    </lineage>
</organism>
<dbReference type="InterPro" id="IPR026947">
    <property type="entry name" value="UBN_middle_dom"/>
</dbReference>
<name>A0ABV0WQJ1_9TELE</name>
<keyword evidence="4" id="KW-1185">Reference proteome</keyword>
<dbReference type="Pfam" id="PF14075">
    <property type="entry name" value="UBN_AB"/>
    <property type="match status" value="1"/>
</dbReference>
<accession>A0ABV0WQJ1</accession>
<sequence>MLSVTSMLKRFQREKEKERQNMEKANQMMDATTASPFPADAVGGGGSGLTDPLLSLIGSTNDHALIQAASTVDFDIDLDSLFEVSEENLSPKSLPQAAAEMQLIKPGSGLQVQQNIQSEAESQPLTAMANVLPKPQSDQLEFLAEPSPVVRSQSTPLPEGLPPGLVDSIGDLVMAAKTSEGESKVKFFSSDINSILLDIELQCQEQSSQLRSKVYKHLSSFMPCSKDTLLKRVKKLLITHEEEPPTAEDQLQKLKKAIGRSMPEQMACFQESCQAYEQAKTSKETEEENLEEKSVRKGIPKKLFKWNQEIRNCLDLLLKEKMEKCQKEGKYGQELEEYLKTVLDNEVKPLWPKGWMQSRVLRRESRKLSGLFSSLQLNKAKGFQTEKGQSSVGGASKSTDGCSSFQGTEELKVESSIFVLSPSTADKPPTNPTSAPERSLLDILADQALAHEHPLDLSRDYLATAIFKPWSFGMDDRSPPLPPPPPHSSPINFPESQVVLPQLLQVGDMRSLAAPQLRNGQ</sequence>
<proteinExistence type="predicted"/>
<dbReference type="PANTHER" id="PTHR21669:SF12">
    <property type="entry name" value="UBINUCLEIN-1"/>
    <property type="match status" value="1"/>
</dbReference>
<dbReference type="Proteomes" id="UP001444071">
    <property type="component" value="Unassembled WGS sequence"/>
</dbReference>
<evidence type="ECO:0000313" key="3">
    <source>
        <dbReference type="EMBL" id="MEQ2271359.1"/>
    </source>
</evidence>
<feature type="compositionally biased region" description="Basic and acidic residues" evidence="1">
    <location>
        <begin position="11"/>
        <end position="22"/>
    </location>
</feature>
<comment type="caution">
    <text evidence="3">The sequence shown here is derived from an EMBL/GenBank/DDBJ whole genome shotgun (WGS) entry which is preliminary data.</text>
</comment>
<feature type="region of interest" description="Disordered" evidence="1">
    <location>
        <begin position="1"/>
        <end position="23"/>
    </location>
</feature>
<feature type="domain" description="Ubinuclein middle" evidence="2">
    <location>
        <begin position="157"/>
        <end position="363"/>
    </location>
</feature>
<evidence type="ECO:0000313" key="4">
    <source>
        <dbReference type="Proteomes" id="UP001444071"/>
    </source>
</evidence>
<dbReference type="EMBL" id="JAHRIM010061571">
    <property type="protein sequence ID" value="MEQ2271359.1"/>
    <property type="molecule type" value="Genomic_DNA"/>
</dbReference>
<protein>
    <recommendedName>
        <fullName evidence="2">Ubinuclein middle domain-containing protein</fullName>
    </recommendedName>
</protein>
<gene>
    <name evidence="3" type="ORF">XENORESO_003044</name>
</gene>
<reference evidence="3 4" key="1">
    <citation type="submission" date="2021-06" db="EMBL/GenBank/DDBJ databases">
        <authorList>
            <person name="Palmer J.M."/>
        </authorList>
    </citation>
    <scope>NUCLEOTIDE SEQUENCE [LARGE SCALE GENOMIC DNA]</scope>
    <source>
        <strain evidence="3 4">XR_2019</strain>
        <tissue evidence="3">Muscle</tissue>
    </source>
</reference>
<dbReference type="PANTHER" id="PTHR21669">
    <property type="entry name" value="CAPZ-INTERACTING PROTEIN AND RELATED PROTEINS"/>
    <property type="match status" value="1"/>
</dbReference>
<evidence type="ECO:0000259" key="2">
    <source>
        <dbReference type="Pfam" id="PF14075"/>
    </source>
</evidence>
<evidence type="ECO:0000256" key="1">
    <source>
        <dbReference type="SAM" id="MobiDB-lite"/>
    </source>
</evidence>